<feature type="repeat" description="TPR" evidence="3">
    <location>
        <begin position="132"/>
        <end position="165"/>
    </location>
</feature>
<dbReference type="PANTHER" id="PTHR44858:SF1">
    <property type="entry name" value="UDP-N-ACETYLGLUCOSAMINE--PEPTIDE N-ACETYLGLUCOSAMINYLTRANSFERASE SPINDLY-RELATED"/>
    <property type="match status" value="1"/>
</dbReference>
<feature type="repeat" description="TPR" evidence="3">
    <location>
        <begin position="273"/>
        <end position="306"/>
    </location>
</feature>
<evidence type="ECO:0000256" key="2">
    <source>
        <dbReference type="ARBA" id="ARBA00022803"/>
    </source>
</evidence>
<dbReference type="EMBL" id="JBHUFD010000003">
    <property type="protein sequence ID" value="MFD1872915.1"/>
    <property type="molecule type" value="Genomic_DNA"/>
</dbReference>
<dbReference type="InterPro" id="IPR019734">
    <property type="entry name" value="TPR_rpt"/>
</dbReference>
<feature type="chain" id="PRO_5045458315" evidence="4">
    <location>
        <begin position="27"/>
        <end position="399"/>
    </location>
</feature>
<dbReference type="InterPro" id="IPR011990">
    <property type="entry name" value="TPR-like_helical_dom_sf"/>
</dbReference>
<dbReference type="Pfam" id="PF13181">
    <property type="entry name" value="TPR_8"/>
    <property type="match status" value="1"/>
</dbReference>
<dbReference type="Pfam" id="PF00515">
    <property type="entry name" value="TPR_1"/>
    <property type="match status" value="1"/>
</dbReference>
<accession>A0ABW4QTL2</accession>
<evidence type="ECO:0000313" key="6">
    <source>
        <dbReference type="Proteomes" id="UP001597197"/>
    </source>
</evidence>
<dbReference type="SMART" id="SM00028">
    <property type="entry name" value="TPR"/>
    <property type="match status" value="4"/>
</dbReference>
<name>A0ABW4QTL2_9BACT</name>
<keyword evidence="6" id="KW-1185">Reference proteome</keyword>
<proteinExistence type="predicted"/>
<evidence type="ECO:0000256" key="4">
    <source>
        <dbReference type="SAM" id="SignalP"/>
    </source>
</evidence>
<dbReference type="InterPro" id="IPR050498">
    <property type="entry name" value="Ycf3"/>
</dbReference>
<keyword evidence="2 3" id="KW-0802">TPR repeat</keyword>
<organism evidence="5 6">
    <name type="scientific">Hymenobacter bucti</name>
    <dbReference type="NCBI Taxonomy" id="1844114"/>
    <lineage>
        <taxon>Bacteria</taxon>
        <taxon>Pseudomonadati</taxon>
        <taxon>Bacteroidota</taxon>
        <taxon>Cytophagia</taxon>
        <taxon>Cytophagales</taxon>
        <taxon>Hymenobacteraceae</taxon>
        <taxon>Hymenobacter</taxon>
    </lineage>
</organism>
<dbReference type="PANTHER" id="PTHR44858">
    <property type="entry name" value="TETRATRICOPEPTIDE REPEAT PROTEIN 6"/>
    <property type="match status" value="1"/>
</dbReference>
<dbReference type="PROSITE" id="PS50005">
    <property type="entry name" value="TPR"/>
    <property type="match status" value="2"/>
</dbReference>
<keyword evidence="4" id="KW-0732">Signal</keyword>
<dbReference type="Proteomes" id="UP001597197">
    <property type="component" value="Unassembled WGS sequence"/>
</dbReference>
<reference evidence="6" key="1">
    <citation type="journal article" date="2019" name="Int. J. Syst. Evol. Microbiol.">
        <title>The Global Catalogue of Microorganisms (GCM) 10K type strain sequencing project: providing services to taxonomists for standard genome sequencing and annotation.</title>
        <authorList>
            <consortium name="The Broad Institute Genomics Platform"/>
            <consortium name="The Broad Institute Genome Sequencing Center for Infectious Disease"/>
            <person name="Wu L."/>
            <person name="Ma J."/>
        </authorList>
    </citation>
    <scope>NUCLEOTIDE SEQUENCE [LARGE SCALE GENOMIC DNA]</scope>
    <source>
        <strain evidence="6">CGMCC 1.15795</strain>
    </source>
</reference>
<evidence type="ECO:0000313" key="5">
    <source>
        <dbReference type="EMBL" id="MFD1872915.1"/>
    </source>
</evidence>
<evidence type="ECO:0000256" key="1">
    <source>
        <dbReference type="ARBA" id="ARBA00022737"/>
    </source>
</evidence>
<protein>
    <submittedName>
        <fullName evidence="5">Tetratricopeptide repeat protein</fullName>
    </submittedName>
</protein>
<sequence>MKKTFLTLAASAALTVAIGVATPAQAQSSAITNAILSQKGGQLDKALTSINEAVASEKTKDKDKPKAWFTRGEIYYQLVDPATQALYGKYTKDMQPGEAVQKAVESYNKVLALDGPTGEYGKQVPDRLTNLYNVAFNAGVVGYQAKEYDKALSGFKLASQIKPQDSTAVLYSAYTQDAKQDYAGAKTSYNQLLGLDVYKSKPAPATVYTRLLAIAKEEKNTAEAQKVVQQGLAAYPNNKTFLIEDLNMSMSGGNNTAALDKISKAITADPNNANLYAVRGSLYDAQKKTDLAQEDYKKAITLDPNNFDSQFNMGIYNFNRAATIYTKASKMDLKTYQVQGKKVEAEGKKYFEASVPYFEKALELQPNDRNTASALQKVYYRLGRTADSERMNAKLQAMK</sequence>
<dbReference type="Gene3D" id="1.25.40.10">
    <property type="entry name" value="Tetratricopeptide repeat domain"/>
    <property type="match status" value="3"/>
</dbReference>
<evidence type="ECO:0000256" key="3">
    <source>
        <dbReference type="PROSITE-ProRule" id="PRU00339"/>
    </source>
</evidence>
<dbReference type="SUPFAM" id="SSF48452">
    <property type="entry name" value="TPR-like"/>
    <property type="match status" value="1"/>
</dbReference>
<keyword evidence="1" id="KW-0677">Repeat</keyword>
<dbReference type="RefSeq" id="WP_382313394.1">
    <property type="nucleotide sequence ID" value="NZ_JBHUFD010000003.1"/>
</dbReference>
<comment type="caution">
    <text evidence="5">The sequence shown here is derived from an EMBL/GenBank/DDBJ whole genome shotgun (WGS) entry which is preliminary data.</text>
</comment>
<feature type="signal peptide" evidence="4">
    <location>
        <begin position="1"/>
        <end position="26"/>
    </location>
</feature>
<gene>
    <name evidence="5" type="ORF">ACFSDX_10780</name>
</gene>